<accession>A0A382I115</accession>
<dbReference type="SUPFAM" id="SSF53448">
    <property type="entry name" value="Nucleotide-diphospho-sugar transferases"/>
    <property type="match status" value="1"/>
</dbReference>
<dbReference type="Gene3D" id="3.90.550.10">
    <property type="entry name" value="Spore Coat Polysaccharide Biosynthesis Protein SpsA, Chain A"/>
    <property type="match status" value="1"/>
</dbReference>
<evidence type="ECO:0000313" key="1">
    <source>
        <dbReference type="EMBL" id="SVB93310.1"/>
    </source>
</evidence>
<reference evidence="1" key="1">
    <citation type="submission" date="2018-05" db="EMBL/GenBank/DDBJ databases">
        <authorList>
            <person name="Lanie J.A."/>
            <person name="Ng W.-L."/>
            <person name="Kazmierczak K.M."/>
            <person name="Andrzejewski T.M."/>
            <person name="Davidsen T.M."/>
            <person name="Wayne K.J."/>
            <person name="Tettelin H."/>
            <person name="Glass J.I."/>
            <person name="Rusch D."/>
            <person name="Podicherti R."/>
            <person name="Tsui H.-C.T."/>
            <person name="Winkler M.E."/>
        </authorList>
    </citation>
    <scope>NUCLEOTIDE SEQUENCE</scope>
</reference>
<name>A0A382I115_9ZZZZ</name>
<dbReference type="AlphaFoldDB" id="A0A382I115"/>
<evidence type="ECO:0008006" key="2">
    <source>
        <dbReference type="Google" id="ProtNLM"/>
    </source>
</evidence>
<organism evidence="1">
    <name type="scientific">marine metagenome</name>
    <dbReference type="NCBI Taxonomy" id="408172"/>
    <lineage>
        <taxon>unclassified sequences</taxon>
        <taxon>metagenomes</taxon>
        <taxon>ecological metagenomes</taxon>
    </lineage>
</organism>
<feature type="non-terminal residue" evidence="1">
    <location>
        <position position="1"/>
    </location>
</feature>
<dbReference type="InterPro" id="IPR029044">
    <property type="entry name" value="Nucleotide-diphossugar_trans"/>
</dbReference>
<protein>
    <recommendedName>
        <fullName evidence="2">Nucleotidyl transferase domain-containing protein</fullName>
    </recommendedName>
</protein>
<sequence>RCDGEISLMIDLNWQRYWKLRFEDPLSDAETLIFDDKGYITELGKKPDGFDQVKGQYTGLIKVRADKIKEFSSFYKTLDRQKIYDAQDFLNMYMTSFIQELIDSNWKVKGVFVENGWLEVDSVEDLKIYEQLSKAGKLDSFCQLEDSA</sequence>
<gene>
    <name evidence="1" type="ORF">METZ01_LOCUS246164</name>
</gene>
<dbReference type="EMBL" id="UINC01064540">
    <property type="protein sequence ID" value="SVB93310.1"/>
    <property type="molecule type" value="Genomic_DNA"/>
</dbReference>
<proteinExistence type="predicted"/>